<feature type="transmembrane region" description="Helical" evidence="2">
    <location>
        <begin position="161"/>
        <end position="187"/>
    </location>
</feature>
<keyword evidence="2" id="KW-0812">Transmembrane</keyword>
<keyword evidence="2" id="KW-0472">Membrane</keyword>
<dbReference type="InterPro" id="IPR011014">
    <property type="entry name" value="MscS_channel_TM-2"/>
</dbReference>
<organism evidence="4 5">
    <name type="scientific">Symbiochloris irregularis</name>
    <dbReference type="NCBI Taxonomy" id="706552"/>
    <lineage>
        <taxon>Eukaryota</taxon>
        <taxon>Viridiplantae</taxon>
        <taxon>Chlorophyta</taxon>
        <taxon>core chlorophytes</taxon>
        <taxon>Trebouxiophyceae</taxon>
        <taxon>Trebouxiales</taxon>
        <taxon>Trebouxiaceae</taxon>
        <taxon>Symbiochloris</taxon>
    </lineage>
</organism>
<keyword evidence="5" id="KW-1185">Reference proteome</keyword>
<dbReference type="InterPro" id="IPR006685">
    <property type="entry name" value="MscS_channel_2nd"/>
</dbReference>
<dbReference type="GO" id="GO:0008381">
    <property type="term" value="F:mechanosensitive monoatomic ion channel activity"/>
    <property type="evidence" value="ECO:0007669"/>
    <property type="project" value="InterPro"/>
</dbReference>
<feature type="transmembrane region" description="Helical" evidence="2">
    <location>
        <begin position="92"/>
        <end position="113"/>
    </location>
</feature>
<dbReference type="PANTHER" id="PTHR30221">
    <property type="entry name" value="SMALL-CONDUCTANCE MECHANOSENSITIVE CHANNEL"/>
    <property type="match status" value="1"/>
</dbReference>
<dbReference type="SUPFAM" id="SSF82861">
    <property type="entry name" value="Mechanosensitive channel protein MscS (YggB), transmembrane region"/>
    <property type="match status" value="1"/>
</dbReference>
<dbReference type="InterPro" id="IPR010920">
    <property type="entry name" value="LSM_dom_sf"/>
</dbReference>
<evidence type="ECO:0000259" key="3">
    <source>
        <dbReference type="Pfam" id="PF00924"/>
    </source>
</evidence>
<dbReference type="PANTHER" id="PTHR30221:SF1">
    <property type="entry name" value="SMALL-CONDUCTANCE MECHANOSENSITIVE CHANNEL"/>
    <property type="match status" value="1"/>
</dbReference>
<sequence>MSSAQSRWRWFTSQLPEGIWNKIMWLWELPPVKQLRITMTMAQWSVRIPAIIALFATQGGLLATQVSLPMLAPLLLGTGMLLRTIKSNASYIFPRVGLIVVMTWGLWFTNRVVQNTVVYLRRQGTIDDSLGSSIITGSECIALMSAAIILLSLLGVNVSALLVPAACAVAFAAKDLSHNFLAGFFLFAAQPFRAGDRVAVCSSTQAAAPGPVTWFEGICEKVDLRYTIVRSGDRKLYVPNASFLTREFMVVDDPETQGPIMPQPFHPPASDTNGANGANGHHQPARLAGWVPLYDGRQW</sequence>
<dbReference type="AlphaFoldDB" id="A0AAW1P4T6"/>
<dbReference type="Proteomes" id="UP001465755">
    <property type="component" value="Unassembled WGS sequence"/>
</dbReference>
<gene>
    <name evidence="4" type="ORF">WJX73_003055</name>
</gene>
<accession>A0AAW1P4T6</accession>
<feature type="domain" description="Mechanosensitive ion channel MscS" evidence="3">
    <location>
        <begin position="177"/>
        <end position="248"/>
    </location>
</feature>
<dbReference type="Gene3D" id="1.10.287.1260">
    <property type="match status" value="1"/>
</dbReference>
<evidence type="ECO:0000313" key="5">
    <source>
        <dbReference type="Proteomes" id="UP001465755"/>
    </source>
</evidence>
<evidence type="ECO:0000256" key="2">
    <source>
        <dbReference type="SAM" id="Phobius"/>
    </source>
</evidence>
<evidence type="ECO:0000313" key="4">
    <source>
        <dbReference type="EMBL" id="KAK9803204.1"/>
    </source>
</evidence>
<reference evidence="4 5" key="1">
    <citation type="journal article" date="2024" name="Nat. Commun.">
        <title>Phylogenomics reveals the evolutionary origins of lichenization in chlorophyte algae.</title>
        <authorList>
            <person name="Puginier C."/>
            <person name="Libourel C."/>
            <person name="Otte J."/>
            <person name="Skaloud P."/>
            <person name="Haon M."/>
            <person name="Grisel S."/>
            <person name="Petersen M."/>
            <person name="Berrin J.G."/>
            <person name="Delaux P.M."/>
            <person name="Dal Grande F."/>
            <person name="Keller J."/>
        </authorList>
    </citation>
    <scope>NUCLEOTIDE SEQUENCE [LARGE SCALE GENOMIC DNA]</scope>
    <source>
        <strain evidence="4 5">SAG 2036</strain>
    </source>
</reference>
<dbReference type="EMBL" id="JALJOQ010000061">
    <property type="protein sequence ID" value="KAK9803204.1"/>
    <property type="molecule type" value="Genomic_DNA"/>
</dbReference>
<feature type="region of interest" description="Disordered" evidence="1">
    <location>
        <begin position="257"/>
        <end position="284"/>
    </location>
</feature>
<keyword evidence="2" id="KW-1133">Transmembrane helix</keyword>
<feature type="transmembrane region" description="Helical" evidence="2">
    <location>
        <begin position="48"/>
        <end position="72"/>
    </location>
</feature>
<dbReference type="SUPFAM" id="SSF50182">
    <property type="entry name" value="Sm-like ribonucleoproteins"/>
    <property type="match status" value="1"/>
</dbReference>
<protein>
    <recommendedName>
        <fullName evidence="3">Mechanosensitive ion channel MscS domain-containing protein</fullName>
    </recommendedName>
</protein>
<dbReference type="GO" id="GO:0016020">
    <property type="term" value="C:membrane"/>
    <property type="evidence" value="ECO:0007669"/>
    <property type="project" value="InterPro"/>
</dbReference>
<proteinExistence type="predicted"/>
<dbReference type="Pfam" id="PF00924">
    <property type="entry name" value="MS_channel_2nd"/>
    <property type="match status" value="1"/>
</dbReference>
<dbReference type="InterPro" id="IPR045275">
    <property type="entry name" value="MscS_archaea/bacteria_type"/>
</dbReference>
<evidence type="ECO:0000256" key="1">
    <source>
        <dbReference type="SAM" id="MobiDB-lite"/>
    </source>
</evidence>
<comment type="caution">
    <text evidence="4">The sequence shown here is derived from an EMBL/GenBank/DDBJ whole genome shotgun (WGS) entry which is preliminary data.</text>
</comment>
<name>A0AAW1P4T6_9CHLO</name>